<accession>A0A6C0ASM2</accession>
<reference evidence="2" key="1">
    <citation type="journal article" date="2020" name="Nature">
        <title>Giant virus diversity and host interactions through global metagenomics.</title>
        <authorList>
            <person name="Schulz F."/>
            <person name="Roux S."/>
            <person name="Paez-Espino D."/>
            <person name="Jungbluth S."/>
            <person name="Walsh D.A."/>
            <person name="Denef V.J."/>
            <person name="McMahon K.D."/>
            <person name="Konstantinidis K.T."/>
            <person name="Eloe-Fadrosh E.A."/>
            <person name="Kyrpides N.C."/>
            <person name="Woyke T."/>
        </authorList>
    </citation>
    <scope>NUCLEOTIDE SEQUENCE</scope>
    <source>
        <strain evidence="2">GVMAG-S-1103017-74</strain>
    </source>
</reference>
<evidence type="ECO:0000313" key="2">
    <source>
        <dbReference type="EMBL" id="QHS82909.1"/>
    </source>
</evidence>
<protein>
    <submittedName>
        <fullName evidence="2">Uncharacterized protein</fullName>
    </submittedName>
</protein>
<dbReference type="EMBL" id="MN740864">
    <property type="protein sequence ID" value="QHS82909.1"/>
    <property type="molecule type" value="Genomic_DNA"/>
</dbReference>
<feature type="region of interest" description="Disordered" evidence="1">
    <location>
        <begin position="202"/>
        <end position="230"/>
    </location>
</feature>
<feature type="compositionally biased region" description="Polar residues" evidence="1">
    <location>
        <begin position="211"/>
        <end position="220"/>
    </location>
</feature>
<sequence>MRKVRQHRAHAVPTMQGCGSTARAAARASPPRLCPPTNTLTSMCITAACTAWFDRVAGDGAVQSSGFTLLTVAPTLLIAHGLQVPYTLNARGVWEECAPQLSDSDSDDAAETARVQVARAVPHNDTRVLLNAVLCHPHFSKAVRRAGVELPDGVPLVRKRDLTSDELHLHTRCTACLLRDMELDTPRQLCIMLLRRLHAAAQPHAPPRNAACSSRTSTPPTDHRRVKPRE</sequence>
<evidence type="ECO:0000256" key="1">
    <source>
        <dbReference type="SAM" id="MobiDB-lite"/>
    </source>
</evidence>
<organism evidence="2">
    <name type="scientific">viral metagenome</name>
    <dbReference type="NCBI Taxonomy" id="1070528"/>
    <lineage>
        <taxon>unclassified sequences</taxon>
        <taxon>metagenomes</taxon>
        <taxon>organismal metagenomes</taxon>
    </lineage>
</organism>
<proteinExistence type="predicted"/>
<name>A0A6C0ASM2_9ZZZZ</name>
<dbReference type="AlphaFoldDB" id="A0A6C0ASM2"/>